<protein>
    <recommendedName>
        <fullName evidence="2">NIF system FeS cluster assembly NifU C-terminal domain-containing protein</fullName>
    </recommendedName>
</protein>
<name>A0AAE7NN65_9BRAD</name>
<reference evidence="3 4" key="1">
    <citation type="submission" date="2018-06" db="EMBL/GenBank/DDBJ databases">
        <title>Comparative genomics of Bradyrhizobium nodulating Arachidis hypogaea.</title>
        <authorList>
            <person name="Li Y."/>
        </authorList>
    </citation>
    <scope>NUCLEOTIDE SEQUENCE [LARGE SCALE GENOMIC DNA]</scope>
    <source>
        <strain evidence="3 4">CCBAU 051107</strain>
    </source>
</reference>
<dbReference type="RefSeq" id="WP_092218302.1">
    <property type="nucleotide sequence ID" value="NZ_CP030050.1"/>
</dbReference>
<dbReference type="GO" id="GO:0005506">
    <property type="term" value="F:iron ion binding"/>
    <property type="evidence" value="ECO:0007669"/>
    <property type="project" value="InterPro"/>
</dbReference>
<organism evidence="3 4">
    <name type="scientific">Bradyrhizobium arachidis</name>
    <dbReference type="NCBI Taxonomy" id="858423"/>
    <lineage>
        <taxon>Bacteria</taxon>
        <taxon>Pseudomonadati</taxon>
        <taxon>Pseudomonadota</taxon>
        <taxon>Alphaproteobacteria</taxon>
        <taxon>Hyphomicrobiales</taxon>
        <taxon>Nitrobacteraceae</taxon>
        <taxon>Bradyrhizobium</taxon>
    </lineage>
</organism>
<evidence type="ECO:0000313" key="3">
    <source>
        <dbReference type="EMBL" id="QOZ66453.1"/>
    </source>
</evidence>
<dbReference type="Gene3D" id="3.30.300.130">
    <property type="entry name" value="Fe-S cluster assembly (FSCA)"/>
    <property type="match status" value="1"/>
</dbReference>
<dbReference type="KEGG" id="barh:WN72_08610"/>
<evidence type="ECO:0000259" key="2">
    <source>
        <dbReference type="Pfam" id="PF01106"/>
    </source>
</evidence>
<dbReference type="AlphaFoldDB" id="A0AAE7NN65"/>
<evidence type="ECO:0000313" key="4">
    <source>
        <dbReference type="Proteomes" id="UP000594015"/>
    </source>
</evidence>
<dbReference type="GO" id="GO:0051536">
    <property type="term" value="F:iron-sulfur cluster binding"/>
    <property type="evidence" value="ECO:0007669"/>
    <property type="project" value="InterPro"/>
</dbReference>
<feature type="domain" description="NIF system FeS cluster assembly NifU C-terminal" evidence="2">
    <location>
        <begin position="22"/>
        <end position="81"/>
    </location>
</feature>
<dbReference type="InterPro" id="IPR001075">
    <property type="entry name" value="NIF_FeS_clus_asmbl_NifU_C"/>
</dbReference>
<dbReference type="SUPFAM" id="SSF117916">
    <property type="entry name" value="Fe-S cluster assembly (FSCA) domain-like"/>
    <property type="match status" value="1"/>
</dbReference>
<accession>A0AAE7NN65</accession>
<proteinExistence type="predicted"/>
<sequence length="96" mass="10737">MPAQPEQLRQSSPIATGRERRIRGAIEEIRPNLRRDDRDCHLIGINRSRVMVRLSAARTLCKLSSVTLKGIQARLVDKRDELGRLIPVVAAGEVAD</sequence>
<dbReference type="EMBL" id="CP030050">
    <property type="protein sequence ID" value="QOZ66453.1"/>
    <property type="molecule type" value="Genomic_DNA"/>
</dbReference>
<dbReference type="InterPro" id="IPR034904">
    <property type="entry name" value="FSCA_dom_sf"/>
</dbReference>
<evidence type="ECO:0000256" key="1">
    <source>
        <dbReference type="SAM" id="MobiDB-lite"/>
    </source>
</evidence>
<dbReference type="Pfam" id="PF01106">
    <property type="entry name" value="NifU"/>
    <property type="match status" value="1"/>
</dbReference>
<feature type="region of interest" description="Disordered" evidence="1">
    <location>
        <begin position="1"/>
        <end position="21"/>
    </location>
</feature>
<gene>
    <name evidence="3" type="ORF">WN72_08610</name>
</gene>
<dbReference type="Proteomes" id="UP000594015">
    <property type="component" value="Chromosome"/>
</dbReference>
<dbReference type="GO" id="GO:0016226">
    <property type="term" value="P:iron-sulfur cluster assembly"/>
    <property type="evidence" value="ECO:0007669"/>
    <property type="project" value="InterPro"/>
</dbReference>